<keyword evidence="6" id="KW-0812">Transmembrane</keyword>
<keyword evidence="8" id="KW-1133">Transmembrane helix</keyword>
<evidence type="ECO:0000256" key="8">
    <source>
        <dbReference type="ARBA" id="ARBA00022989"/>
    </source>
</evidence>
<evidence type="ECO:0000256" key="6">
    <source>
        <dbReference type="ARBA" id="ARBA00022692"/>
    </source>
</evidence>
<dbReference type="Pfam" id="PF02518">
    <property type="entry name" value="HATPase_c"/>
    <property type="match status" value="1"/>
</dbReference>
<evidence type="ECO:0000256" key="2">
    <source>
        <dbReference type="ARBA" id="ARBA00004236"/>
    </source>
</evidence>
<name>A0ABW1LHZ6_9ACTN</name>
<dbReference type="InterPro" id="IPR003594">
    <property type="entry name" value="HATPase_dom"/>
</dbReference>
<protein>
    <recommendedName>
        <fullName evidence="3">histidine kinase</fullName>
        <ecNumber evidence="3">2.7.13.3</ecNumber>
    </recommendedName>
</protein>
<dbReference type="Gene3D" id="6.10.340.10">
    <property type="match status" value="1"/>
</dbReference>
<dbReference type="InterPro" id="IPR036890">
    <property type="entry name" value="HATPase_C_sf"/>
</dbReference>
<dbReference type="InterPro" id="IPR003661">
    <property type="entry name" value="HisK_dim/P_dom"/>
</dbReference>
<sequence>MTIAFALGALLLSASLAIGTYFSSRHFLVEQRERTALRQAFTDGARVRDSLQTSGAQVDEVLGALSPPSGAIIYVRRRGEWYSSTLDGAGPALTTVAQPAVAEGTVGVGWTGDTDPPSIVVGIPLPAVDAEYYEVSAAEELDRTLWTLGAALAACAAVTTLAGAGVGRLVSRRVLAPLQDVTSAAVRVSAGDMSTRLDTTEDPDLAALVGSFNHMVDALHRRIQRDARFAADVSHELRTPVTTLTTSLSLLEHSPDLSPRTERAVQLMADELDRFRRALEDLLALGKLDAGRDETHRAHVAVTELVAQALKTAGHAPDLATRQPAGDDGVWVHVDRLQMLRAMTNLFRNADLHGGGLTGVTVHVGAGVGGDVVDVRVEDQGPGVPVADRIRIFERFARAGGHKDGTGSGLGLSIVEQTVRAHGGDVWCADGLAGGAVFVVRLPIVDGPER</sequence>
<accession>A0ABW1LHZ6</accession>
<dbReference type="Pfam" id="PF00672">
    <property type="entry name" value="HAMP"/>
    <property type="match status" value="1"/>
</dbReference>
<proteinExistence type="predicted"/>
<keyword evidence="5" id="KW-0808">Transferase</keyword>
<keyword evidence="9" id="KW-0902">Two-component regulatory system</keyword>
<keyword evidence="7 13" id="KW-0418">Kinase</keyword>
<dbReference type="PANTHER" id="PTHR45436:SF5">
    <property type="entry name" value="SENSOR HISTIDINE KINASE TRCS"/>
    <property type="match status" value="1"/>
</dbReference>
<dbReference type="PANTHER" id="PTHR45436">
    <property type="entry name" value="SENSOR HISTIDINE KINASE YKOH"/>
    <property type="match status" value="1"/>
</dbReference>
<dbReference type="PRINTS" id="PR00344">
    <property type="entry name" value="BCTRLSENSOR"/>
</dbReference>
<dbReference type="PROSITE" id="PS50885">
    <property type="entry name" value="HAMP"/>
    <property type="match status" value="1"/>
</dbReference>
<comment type="catalytic activity">
    <reaction evidence="1">
        <text>ATP + protein L-histidine = ADP + protein N-phospho-L-histidine.</text>
        <dbReference type="EC" id="2.7.13.3"/>
    </reaction>
</comment>
<dbReference type="SMART" id="SM00388">
    <property type="entry name" value="HisKA"/>
    <property type="match status" value="1"/>
</dbReference>
<evidence type="ECO:0000256" key="5">
    <source>
        <dbReference type="ARBA" id="ARBA00022679"/>
    </source>
</evidence>
<dbReference type="InterPro" id="IPR003660">
    <property type="entry name" value="HAMP_dom"/>
</dbReference>
<dbReference type="Gene3D" id="1.10.287.130">
    <property type="match status" value="1"/>
</dbReference>
<feature type="domain" description="HAMP" evidence="12">
    <location>
        <begin position="172"/>
        <end position="224"/>
    </location>
</feature>
<dbReference type="InterPro" id="IPR004358">
    <property type="entry name" value="Sig_transdc_His_kin-like_C"/>
</dbReference>
<reference evidence="14" key="1">
    <citation type="journal article" date="2019" name="Int. J. Syst. Evol. Microbiol.">
        <title>The Global Catalogue of Microorganisms (GCM) 10K type strain sequencing project: providing services to taxonomists for standard genome sequencing and annotation.</title>
        <authorList>
            <consortium name="The Broad Institute Genomics Platform"/>
            <consortium name="The Broad Institute Genome Sequencing Center for Infectious Disease"/>
            <person name="Wu L."/>
            <person name="Ma J."/>
        </authorList>
    </citation>
    <scope>NUCLEOTIDE SEQUENCE [LARGE SCALE GENOMIC DNA]</scope>
    <source>
        <strain evidence="14">CCUG 54522</strain>
    </source>
</reference>
<dbReference type="Proteomes" id="UP001596135">
    <property type="component" value="Unassembled WGS sequence"/>
</dbReference>
<dbReference type="SUPFAM" id="SSF158472">
    <property type="entry name" value="HAMP domain-like"/>
    <property type="match status" value="1"/>
</dbReference>
<feature type="domain" description="Histidine kinase" evidence="11">
    <location>
        <begin position="232"/>
        <end position="446"/>
    </location>
</feature>
<keyword evidence="4" id="KW-0597">Phosphoprotein</keyword>
<dbReference type="SUPFAM" id="SSF47384">
    <property type="entry name" value="Homodimeric domain of signal transducing histidine kinase"/>
    <property type="match status" value="1"/>
</dbReference>
<comment type="subcellular location">
    <subcellularLocation>
        <location evidence="2">Cell membrane</location>
    </subcellularLocation>
</comment>
<dbReference type="Pfam" id="PF00512">
    <property type="entry name" value="HisKA"/>
    <property type="match status" value="1"/>
</dbReference>
<dbReference type="CDD" id="cd00075">
    <property type="entry name" value="HATPase"/>
    <property type="match status" value="1"/>
</dbReference>
<evidence type="ECO:0000256" key="7">
    <source>
        <dbReference type="ARBA" id="ARBA00022777"/>
    </source>
</evidence>
<dbReference type="EMBL" id="JBHSRJ010000004">
    <property type="protein sequence ID" value="MFC6043318.1"/>
    <property type="molecule type" value="Genomic_DNA"/>
</dbReference>
<gene>
    <name evidence="13" type="ORF">ACFPYL_09550</name>
</gene>
<evidence type="ECO:0000256" key="9">
    <source>
        <dbReference type="ARBA" id="ARBA00023012"/>
    </source>
</evidence>
<comment type="caution">
    <text evidence="13">The sequence shown here is derived from an EMBL/GenBank/DDBJ whole genome shotgun (WGS) entry which is preliminary data.</text>
</comment>
<evidence type="ECO:0000259" key="12">
    <source>
        <dbReference type="PROSITE" id="PS50885"/>
    </source>
</evidence>
<evidence type="ECO:0000256" key="3">
    <source>
        <dbReference type="ARBA" id="ARBA00012438"/>
    </source>
</evidence>
<evidence type="ECO:0000259" key="11">
    <source>
        <dbReference type="PROSITE" id="PS50109"/>
    </source>
</evidence>
<dbReference type="InterPro" id="IPR036097">
    <property type="entry name" value="HisK_dim/P_sf"/>
</dbReference>
<dbReference type="SMART" id="SM00304">
    <property type="entry name" value="HAMP"/>
    <property type="match status" value="1"/>
</dbReference>
<evidence type="ECO:0000256" key="1">
    <source>
        <dbReference type="ARBA" id="ARBA00000085"/>
    </source>
</evidence>
<dbReference type="InterPro" id="IPR050428">
    <property type="entry name" value="TCS_sensor_his_kinase"/>
</dbReference>
<dbReference type="RefSeq" id="WP_379153290.1">
    <property type="nucleotide sequence ID" value="NZ_JBHSRJ010000004.1"/>
</dbReference>
<dbReference type="CDD" id="cd06225">
    <property type="entry name" value="HAMP"/>
    <property type="match status" value="1"/>
</dbReference>
<keyword evidence="10" id="KW-0472">Membrane</keyword>
<keyword evidence="14" id="KW-1185">Reference proteome</keyword>
<evidence type="ECO:0000256" key="10">
    <source>
        <dbReference type="ARBA" id="ARBA00023136"/>
    </source>
</evidence>
<dbReference type="CDD" id="cd00082">
    <property type="entry name" value="HisKA"/>
    <property type="match status" value="1"/>
</dbReference>
<dbReference type="EC" id="2.7.13.3" evidence="3"/>
<dbReference type="PROSITE" id="PS50109">
    <property type="entry name" value="HIS_KIN"/>
    <property type="match status" value="1"/>
</dbReference>
<dbReference type="SMART" id="SM00387">
    <property type="entry name" value="HATPase_c"/>
    <property type="match status" value="1"/>
</dbReference>
<dbReference type="SUPFAM" id="SSF55874">
    <property type="entry name" value="ATPase domain of HSP90 chaperone/DNA topoisomerase II/histidine kinase"/>
    <property type="match status" value="1"/>
</dbReference>
<evidence type="ECO:0000256" key="4">
    <source>
        <dbReference type="ARBA" id="ARBA00022553"/>
    </source>
</evidence>
<dbReference type="GO" id="GO:0016301">
    <property type="term" value="F:kinase activity"/>
    <property type="evidence" value="ECO:0007669"/>
    <property type="project" value="UniProtKB-KW"/>
</dbReference>
<organism evidence="13 14">
    <name type="scientific">Nocardioides hankookensis</name>
    <dbReference type="NCBI Taxonomy" id="443157"/>
    <lineage>
        <taxon>Bacteria</taxon>
        <taxon>Bacillati</taxon>
        <taxon>Actinomycetota</taxon>
        <taxon>Actinomycetes</taxon>
        <taxon>Propionibacteriales</taxon>
        <taxon>Nocardioidaceae</taxon>
        <taxon>Nocardioides</taxon>
    </lineage>
</organism>
<dbReference type="InterPro" id="IPR005467">
    <property type="entry name" value="His_kinase_dom"/>
</dbReference>
<evidence type="ECO:0000313" key="13">
    <source>
        <dbReference type="EMBL" id="MFC6043318.1"/>
    </source>
</evidence>
<evidence type="ECO:0000313" key="14">
    <source>
        <dbReference type="Proteomes" id="UP001596135"/>
    </source>
</evidence>
<dbReference type="Gene3D" id="3.30.565.10">
    <property type="entry name" value="Histidine kinase-like ATPase, C-terminal domain"/>
    <property type="match status" value="1"/>
</dbReference>